<dbReference type="GO" id="GO:0003677">
    <property type="term" value="F:DNA binding"/>
    <property type="evidence" value="ECO:0007669"/>
    <property type="project" value="UniProtKB-UniRule"/>
</dbReference>
<dbReference type="GO" id="GO:0042802">
    <property type="term" value="F:identical protein binding"/>
    <property type="evidence" value="ECO:0007669"/>
    <property type="project" value="UniProtKB-ARBA"/>
</dbReference>
<keyword evidence="2 13" id="KW-0639">Primosome</keyword>
<keyword evidence="3 13" id="KW-0235">DNA replication</keyword>
<dbReference type="Pfam" id="PF03796">
    <property type="entry name" value="DnaB_C"/>
    <property type="match status" value="1"/>
</dbReference>
<evidence type="ECO:0000313" key="16">
    <source>
        <dbReference type="Proteomes" id="UP000002012"/>
    </source>
</evidence>
<dbReference type="Pfam" id="PF00772">
    <property type="entry name" value="DnaB"/>
    <property type="match status" value="1"/>
</dbReference>
<dbReference type="KEGG" id="dap:Dacet_2772"/>
<evidence type="ECO:0000259" key="14">
    <source>
        <dbReference type="PROSITE" id="PS51199"/>
    </source>
</evidence>
<evidence type="ECO:0000256" key="9">
    <source>
        <dbReference type="ARBA" id="ARBA00023235"/>
    </source>
</evidence>
<dbReference type="InterPro" id="IPR007693">
    <property type="entry name" value="DNA_helicase_DnaB-like_N"/>
</dbReference>
<proteinExistence type="inferred from homology"/>
<evidence type="ECO:0000256" key="10">
    <source>
        <dbReference type="ARBA" id="ARBA00044932"/>
    </source>
</evidence>
<keyword evidence="7 13" id="KW-0067">ATP-binding</keyword>
<dbReference type="Gene3D" id="3.40.50.300">
    <property type="entry name" value="P-loop containing nucleotide triphosphate hydrolases"/>
    <property type="match status" value="1"/>
</dbReference>
<dbReference type="FunCoup" id="D4H5T5">
    <property type="interactions" value="241"/>
</dbReference>
<dbReference type="PANTHER" id="PTHR30153:SF2">
    <property type="entry name" value="REPLICATIVE DNA HELICASE"/>
    <property type="match status" value="1"/>
</dbReference>
<dbReference type="InterPro" id="IPR007692">
    <property type="entry name" value="DNA_helicase_DnaB"/>
</dbReference>
<evidence type="ECO:0000256" key="7">
    <source>
        <dbReference type="ARBA" id="ARBA00022840"/>
    </source>
</evidence>
<keyword evidence="16" id="KW-1185">Reference proteome</keyword>
<dbReference type="Proteomes" id="UP000002012">
    <property type="component" value="Chromosome"/>
</dbReference>
<gene>
    <name evidence="15" type="ordered locus">Dacet_2772</name>
</gene>
<keyword evidence="9" id="KW-0413">Isomerase</keyword>
<dbReference type="RefSeq" id="WP_013012019.1">
    <property type="nucleotide sequence ID" value="NC_013943.1"/>
</dbReference>
<dbReference type="PaxDb" id="522772-Dacet_2772"/>
<dbReference type="FunFam" id="3.40.50.300:FF:000076">
    <property type="entry name" value="Replicative DNA helicase"/>
    <property type="match status" value="1"/>
</dbReference>
<dbReference type="InterPro" id="IPR027417">
    <property type="entry name" value="P-loop_NTPase"/>
</dbReference>
<dbReference type="GO" id="GO:0016887">
    <property type="term" value="F:ATP hydrolysis activity"/>
    <property type="evidence" value="ECO:0007669"/>
    <property type="project" value="RHEA"/>
</dbReference>
<dbReference type="GO" id="GO:0005829">
    <property type="term" value="C:cytosol"/>
    <property type="evidence" value="ECO:0007669"/>
    <property type="project" value="TreeGrafter"/>
</dbReference>
<protein>
    <recommendedName>
        <fullName evidence="12 13">Replicative DNA helicase</fullName>
        <ecNumber evidence="12 13">5.6.2.3</ecNumber>
    </recommendedName>
</protein>
<dbReference type="EC" id="5.6.2.3" evidence="12 13"/>
<keyword evidence="4 13" id="KW-0547">Nucleotide-binding</keyword>
<evidence type="ECO:0000256" key="4">
    <source>
        <dbReference type="ARBA" id="ARBA00022741"/>
    </source>
</evidence>
<accession>D4H5T5</accession>
<name>D4H5T5_DENA2</name>
<evidence type="ECO:0000313" key="15">
    <source>
        <dbReference type="EMBL" id="ADD69526.1"/>
    </source>
</evidence>
<evidence type="ECO:0000256" key="1">
    <source>
        <dbReference type="ARBA" id="ARBA00008428"/>
    </source>
</evidence>
<dbReference type="NCBIfam" id="TIGR00665">
    <property type="entry name" value="DnaB"/>
    <property type="match status" value="1"/>
</dbReference>
<dbReference type="InterPro" id="IPR036185">
    <property type="entry name" value="DNA_heli_DnaB-like_N_sf"/>
</dbReference>
<evidence type="ECO:0000256" key="11">
    <source>
        <dbReference type="ARBA" id="ARBA00048954"/>
    </source>
</evidence>
<dbReference type="AlphaFoldDB" id="D4H5T5"/>
<dbReference type="SUPFAM" id="SSF48024">
    <property type="entry name" value="N-terminal domain of DnaB helicase"/>
    <property type="match status" value="1"/>
</dbReference>
<keyword evidence="5 13" id="KW-0378">Hydrolase</keyword>
<dbReference type="Gene3D" id="1.10.860.10">
    <property type="entry name" value="DNAb Helicase, Chain A"/>
    <property type="match status" value="1"/>
</dbReference>
<dbReference type="InParanoid" id="D4H5T5"/>
<dbReference type="GO" id="GO:0006269">
    <property type="term" value="P:DNA replication, synthesis of primer"/>
    <property type="evidence" value="ECO:0007669"/>
    <property type="project" value="UniProtKB-UniRule"/>
</dbReference>
<dbReference type="STRING" id="522772.Dacet_2772"/>
<evidence type="ECO:0000256" key="12">
    <source>
        <dbReference type="NCBIfam" id="TIGR00665"/>
    </source>
</evidence>
<dbReference type="InterPro" id="IPR016136">
    <property type="entry name" value="DNA_helicase_N/primase_C"/>
</dbReference>
<dbReference type="GO" id="GO:0043139">
    <property type="term" value="F:5'-3' DNA helicase activity"/>
    <property type="evidence" value="ECO:0007669"/>
    <property type="project" value="UniProtKB-EC"/>
</dbReference>
<feature type="domain" description="SF4 helicase" evidence="14">
    <location>
        <begin position="177"/>
        <end position="443"/>
    </location>
</feature>
<evidence type="ECO:0000256" key="5">
    <source>
        <dbReference type="ARBA" id="ARBA00022801"/>
    </source>
</evidence>
<evidence type="ECO:0000256" key="3">
    <source>
        <dbReference type="ARBA" id="ARBA00022705"/>
    </source>
</evidence>
<evidence type="ECO:0000256" key="13">
    <source>
        <dbReference type="RuleBase" id="RU362085"/>
    </source>
</evidence>
<dbReference type="GO" id="GO:1990077">
    <property type="term" value="C:primosome complex"/>
    <property type="evidence" value="ECO:0007669"/>
    <property type="project" value="UniProtKB-UniRule"/>
</dbReference>
<dbReference type="SMART" id="SM00382">
    <property type="entry name" value="AAA"/>
    <property type="match status" value="1"/>
</dbReference>
<dbReference type="OrthoDB" id="9773982at2"/>
<dbReference type="FunFam" id="1.10.860.10:FF:000001">
    <property type="entry name" value="Replicative DNA helicase"/>
    <property type="match status" value="1"/>
</dbReference>
<dbReference type="HOGENOM" id="CLU_005373_0_0_0"/>
<dbReference type="InterPro" id="IPR003593">
    <property type="entry name" value="AAA+_ATPase"/>
</dbReference>
<evidence type="ECO:0000256" key="8">
    <source>
        <dbReference type="ARBA" id="ARBA00023125"/>
    </source>
</evidence>
<keyword evidence="8 13" id="KW-0238">DNA-binding</keyword>
<sequence length="444" mass="49336">MTDSIRRVPPHNKEAEQAVIAAILIDEQALDKVIDKVKSEDFYIPGHQYIYSRILRLQEQGKPVDVVTLLGSMTDEELSKAGGVDYVSSLVDILPSSANVAHYADTVRDKSVLRQLIGMSAEISDTCYDVEGDVEDVVESAEKRIFSLAEKKLNSNARSIGSLIPQTIDSLDRLYQNKNILSGVTTGFKDFNDLTSGLQPSDLIIIAGRPGMGKTAFALNVALNAAYSDDNKSVAFFTLEMSSQQLVQRLLSATAQIESAKLRSGHFTMEDWQKLSSVGGELSGINFFLDDTPAINPLELRAKCRRIKREHGLDLVFVDYLQLMSSTKGDNREQQISDISRSLKALAKELNIPVVALSQLNRGVEQRQDKRPLISDLRESGAIEQDADMIIFLYRDEVYSKDKCLKPGVAEVIISKHRHGATADIELAFIKEFMQFRDIAKGNY</sequence>
<dbReference type="CDD" id="cd00984">
    <property type="entry name" value="DnaB_C"/>
    <property type="match status" value="1"/>
</dbReference>
<dbReference type="GO" id="GO:0005524">
    <property type="term" value="F:ATP binding"/>
    <property type="evidence" value="ECO:0007669"/>
    <property type="project" value="UniProtKB-UniRule"/>
</dbReference>
<dbReference type="PROSITE" id="PS51199">
    <property type="entry name" value="SF4_HELICASE"/>
    <property type="match status" value="1"/>
</dbReference>
<keyword evidence="6 13" id="KW-0347">Helicase</keyword>
<organism evidence="15 16">
    <name type="scientific">Denitrovibrio acetiphilus (strain DSM 12809 / NBRC 114555 / N2460)</name>
    <dbReference type="NCBI Taxonomy" id="522772"/>
    <lineage>
        <taxon>Bacteria</taxon>
        <taxon>Pseudomonadati</taxon>
        <taxon>Deferribacterota</taxon>
        <taxon>Deferribacteres</taxon>
        <taxon>Deferribacterales</taxon>
        <taxon>Geovibrionaceae</taxon>
        <taxon>Denitrovibrio</taxon>
    </lineage>
</organism>
<comment type="function">
    <text evidence="10 13">The main replicative DNA helicase, it participates in initiation and elongation during chromosome replication. Travels ahead of the DNA replisome, separating dsDNA into templates for DNA synthesis. A processive ATP-dependent 5'-3' DNA helicase it has DNA-dependent ATPase activity.</text>
</comment>
<dbReference type="PANTHER" id="PTHR30153">
    <property type="entry name" value="REPLICATIVE DNA HELICASE DNAB"/>
    <property type="match status" value="1"/>
</dbReference>
<dbReference type="NCBIfam" id="NF004384">
    <property type="entry name" value="PRK05748.1"/>
    <property type="match status" value="1"/>
</dbReference>
<dbReference type="InterPro" id="IPR007694">
    <property type="entry name" value="DNA_helicase_DnaB-like_C"/>
</dbReference>
<dbReference type="EMBL" id="CP001968">
    <property type="protein sequence ID" value="ADD69526.1"/>
    <property type="molecule type" value="Genomic_DNA"/>
</dbReference>
<comment type="catalytic activity">
    <reaction evidence="11 13">
        <text>ATP + H2O = ADP + phosphate + H(+)</text>
        <dbReference type="Rhea" id="RHEA:13065"/>
        <dbReference type="ChEBI" id="CHEBI:15377"/>
        <dbReference type="ChEBI" id="CHEBI:15378"/>
        <dbReference type="ChEBI" id="CHEBI:30616"/>
        <dbReference type="ChEBI" id="CHEBI:43474"/>
        <dbReference type="ChEBI" id="CHEBI:456216"/>
        <dbReference type="EC" id="5.6.2.3"/>
    </reaction>
</comment>
<dbReference type="eggNOG" id="COG0305">
    <property type="taxonomic scope" value="Bacteria"/>
</dbReference>
<reference evidence="15 16" key="1">
    <citation type="journal article" date="2010" name="Stand. Genomic Sci.">
        <title>Complete genome sequence of Denitrovibrio acetiphilus type strain (N2460).</title>
        <authorList>
            <person name="Kiss H."/>
            <person name="Lang E."/>
            <person name="Lapidus A."/>
            <person name="Copeland A."/>
            <person name="Nolan M."/>
            <person name="Glavina Del Rio T."/>
            <person name="Chen F."/>
            <person name="Lucas S."/>
            <person name="Tice H."/>
            <person name="Cheng J.F."/>
            <person name="Han C."/>
            <person name="Goodwin L."/>
            <person name="Pitluck S."/>
            <person name="Liolios K."/>
            <person name="Pati A."/>
            <person name="Ivanova N."/>
            <person name="Mavromatis K."/>
            <person name="Chen A."/>
            <person name="Palaniappan K."/>
            <person name="Land M."/>
            <person name="Hauser L."/>
            <person name="Chang Y.J."/>
            <person name="Jeffries C.D."/>
            <person name="Detter J.C."/>
            <person name="Brettin T."/>
            <person name="Spring S."/>
            <person name="Rohde M."/>
            <person name="Goker M."/>
            <person name="Woyke T."/>
            <person name="Bristow J."/>
            <person name="Eisen J.A."/>
            <person name="Markowitz V."/>
            <person name="Hugenholtz P."/>
            <person name="Kyrpides N.C."/>
            <person name="Klenk H.P."/>
        </authorList>
    </citation>
    <scope>NUCLEOTIDE SEQUENCE [LARGE SCALE GENOMIC DNA]</scope>
    <source>
        <strain evidence="16">DSM 12809 / NBRC 114555 / N2460</strain>
    </source>
</reference>
<evidence type="ECO:0000256" key="2">
    <source>
        <dbReference type="ARBA" id="ARBA00022515"/>
    </source>
</evidence>
<dbReference type="SUPFAM" id="SSF52540">
    <property type="entry name" value="P-loop containing nucleoside triphosphate hydrolases"/>
    <property type="match status" value="1"/>
</dbReference>
<evidence type="ECO:0000256" key="6">
    <source>
        <dbReference type="ARBA" id="ARBA00022806"/>
    </source>
</evidence>
<comment type="similarity">
    <text evidence="1 13">Belongs to the helicase family. DnaB subfamily.</text>
</comment>